<reference evidence="1" key="1">
    <citation type="journal article" date="2019" name="Sci. Rep.">
        <title>Draft genome of Tanacetum cinerariifolium, the natural source of mosquito coil.</title>
        <authorList>
            <person name="Yamashiro T."/>
            <person name="Shiraishi A."/>
            <person name="Satake H."/>
            <person name="Nakayama K."/>
        </authorList>
    </citation>
    <scope>NUCLEOTIDE SEQUENCE</scope>
</reference>
<evidence type="ECO:0000313" key="1">
    <source>
        <dbReference type="EMBL" id="GEZ50647.1"/>
    </source>
</evidence>
<sequence>MAPTVVLTQSKPVFNTVDRQVSADVPKIMVTRLRLSYSPVTKSKSPIRWHITCSPSPTTSNSSPKVIAVKAPVVSAAQDYELAVRLRAEEQR</sequence>
<gene>
    <name evidence="1" type="ORF">Tci_522620</name>
</gene>
<comment type="caution">
    <text evidence="1">The sequence shown here is derived from an EMBL/GenBank/DDBJ whole genome shotgun (WGS) entry which is preliminary data.</text>
</comment>
<protein>
    <submittedName>
        <fullName evidence="1">Uncharacterized protein</fullName>
    </submittedName>
</protein>
<name>A0A699IFS3_TANCI</name>
<dbReference type="EMBL" id="BKCJ010287273">
    <property type="protein sequence ID" value="GEZ50647.1"/>
    <property type="molecule type" value="Genomic_DNA"/>
</dbReference>
<dbReference type="AlphaFoldDB" id="A0A699IFS3"/>
<accession>A0A699IFS3</accession>
<proteinExistence type="predicted"/>
<organism evidence="1">
    <name type="scientific">Tanacetum cinerariifolium</name>
    <name type="common">Dalmatian daisy</name>
    <name type="synonym">Chrysanthemum cinerariifolium</name>
    <dbReference type="NCBI Taxonomy" id="118510"/>
    <lineage>
        <taxon>Eukaryota</taxon>
        <taxon>Viridiplantae</taxon>
        <taxon>Streptophyta</taxon>
        <taxon>Embryophyta</taxon>
        <taxon>Tracheophyta</taxon>
        <taxon>Spermatophyta</taxon>
        <taxon>Magnoliopsida</taxon>
        <taxon>eudicotyledons</taxon>
        <taxon>Gunneridae</taxon>
        <taxon>Pentapetalae</taxon>
        <taxon>asterids</taxon>
        <taxon>campanulids</taxon>
        <taxon>Asterales</taxon>
        <taxon>Asteraceae</taxon>
        <taxon>Asteroideae</taxon>
        <taxon>Anthemideae</taxon>
        <taxon>Anthemidinae</taxon>
        <taxon>Tanacetum</taxon>
    </lineage>
</organism>